<name>A0AAD7AB58_9AGAR</name>
<accession>A0AAD7AB58</accession>
<dbReference type="EMBL" id="JARIHO010000010">
    <property type="protein sequence ID" value="KAJ7354096.1"/>
    <property type="molecule type" value="Genomic_DNA"/>
</dbReference>
<keyword evidence="1" id="KW-0732">Signal</keyword>
<evidence type="ECO:0000313" key="2">
    <source>
        <dbReference type="EMBL" id="KAJ7354096.1"/>
    </source>
</evidence>
<reference evidence="2" key="1">
    <citation type="submission" date="2023-03" db="EMBL/GenBank/DDBJ databases">
        <title>Massive genome expansion in bonnet fungi (Mycena s.s.) driven by repeated elements and novel gene families across ecological guilds.</title>
        <authorList>
            <consortium name="Lawrence Berkeley National Laboratory"/>
            <person name="Harder C.B."/>
            <person name="Miyauchi S."/>
            <person name="Viragh M."/>
            <person name="Kuo A."/>
            <person name="Thoen E."/>
            <person name="Andreopoulos B."/>
            <person name="Lu D."/>
            <person name="Skrede I."/>
            <person name="Drula E."/>
            <person name="Henrissat B."/>
            <person name="Morin E."/>
            <person name="Kohler A."/>
            <person name="Barry K."/>
            <person name="LaButti K."/>
            <person name="Morin E."/>
            <person name="Salamov A."/>
            <person name="Lipzen A."/>
            <person name="Mereny Z."/>
            <person name="Hegedus B."/>
            <person name="Baldrian P."/>
            <person name="Stursova M."/>
            <person name="Weitz H."/>
            <person name="Taylor A."/>
            <person name="Grigoriev I.V."/>
            <person name="Nagy L.G."/>
            <person name="Martin F."/>
            <person name="Kauserud H."/>
        </authorList>
    </citation>
    <scope>NUCLEOTIDE SEQUENCE</scope>
    <source>
        <strain evidence="2">CBHHK002</strain>
    </source>
</reference>
<gene>
    <name evidence="2" type="ORF">DFH08DRAFT_804016</name>
</gene>
<comment type="caution">
    <text evidence="2">The sequence shown here is derived from an EMBL/GenBank/DDBJ whole genome shotgun (WGS) entry which is preliminary data.</text>
</comment>
<organism evidence="2 3">
    <name type="scientific">Mycena albidolilacea</name>
    <dbReference type="NCBI Taxonomy" id="1033008"/>
    <lineage>
        <taxon>Eukaryota</taxon>
        <taxon>Fungi</taxon>
        <taxon>Dikarya</taxon>
        <taxon>Basidiomycota</taxon>
        <taxon>Agaricomycotina</taxon>
        <taxon>Agaricomycetes</taxon>
        <taxon>Agaricomycetidae</taxon>
        <taxon>Agaricales</taxon>
        <taxon>Marasmiineae</taxon>
        <taxon>Mycenaceae</taxon>
        <taxon>Mycena</taxon>
    </lineage>
</organism>
<evidence type="ECO:0000256" key="1">
    <source>
        <dbReference type="SAM" id="SignalP"/>
    </source>
</evidence>
<feature type="signal peptide" evidence="1">
    <location>
        <begin position="1"/>
        <end position="17"/>
    </location>
</feature>
<proteinExistence type="predicted"/>
<dbReference type="Proteomes" id="UP001218218">
    <property type="component" value="Unassembled WGS sequence"/>
</dbReference>
<feature type="chain" id="PRO_5042196259" evidence="1">
    <location>
        <begin position="18"/>
        <end position="116"/>
    </location>
</feature>
<evidence type="ECO:0000313" key="3">
    <source>
        <dbReference type="Proteomes" id="UP001218218"/>
    </source>
</evidence>
<keyword evidence="3" id="KW-1185">Reference proteome</keyword>
<dbReference type="AlphaFoldDB" id="A0AAD7AB58"/>
<protein>
    <submittedName>
        <fullName evidence="2">Uncharacterized protein</fullName>
    </submittedName>
</protein>
<sequence length="116" mass="11825">MFPRILFVLAATAHALALTCQTGPGSPLAADAVTMANQMTQNSGVACQSSNTGCTQQWQFGTAAVDLCGPLGTCVPFTQLASGVQALVNNCQANGQAGGINQLNADGSLHSDLYHT</sequence>